<dbReference type="EMBL" id="HBGE01025203">
    <property type="protein sequence ID" value="CAD9116663.1"/>
    <property type="molecule type" value="Transcribed_RNA"/>
</dbReference>
<gene>
    <name evidence="1" type="ORF">ACAT0790_LOCUS15179</name>
</gene>
<evidence type="ECO:0000313" key="1">
    <source>
        <dbReference type="EMBL" id="CAD9116663.1"/>
    </source>
</evidence>
<dbReference type="AlphaFoldDB" id="A0A7S1M0N9"/>
<protein>
    <recommendedName>
        <fullName evidence="2">Hexosyltransferase</fullName>
    </recommendedName>
</protein>
<accession>A0A7S1M0N9</accession>
<evidence type="ECO:0008006" key="2">
    <source>
        <dbReference type="Google" id="ProtNLM"/>
    </source>
</evidence>
<organism evidence="1">
    <name type="scientific">Alexandrium catenella</name>
    <name type="common">Red tide dinoflagellate</name>
    <name type="synonym">Gonyaulax catenella</name>
    <dbReference type="NCBI Taxonomy" id="2925"/>
    <lineage>
        <taxon>Eukaryota</taxon>
        <taxon>Sar</taxon>
        <taxon>Alveolata</taxon>
        <taxon>Dinophyceae</taxon>
        <taxon>Gonyaulacales</taxon>
        <taxon>Pyrocystaceae</taxon>
        <taxon>Alexandrium</taxon>
    </lineage>
</organism>
<sequence>MNCGKSQEWFRHAASAWAEAELGITHIGKMDTDAYLDVGILIPTLTGFAAGCPNAFGGRSWTCEKGAFCPPAGCGLPVGDDFLAYKSKDPGCWSYMQGGFYFMSVQMAREVSQPGGWWAQQSGQFRPEDCVTGNAVYNWAKDSGSCVSAIDLKGMGAIWHPDDNGKWEHSFWYPPYKHPA</sequence>
<reference evidence="1" key="1">
    <citation type="submission" date="2021-01" db="EMBL/GenBank/DDBJ databases">
        <authorList>
            <person name="Corre E."/>
            <person name="Pelletier E."/>
            <person name="Niang G."/>
            <person name="Scheremetjew M."/>
            <person name="Finn R."/>
            <person name="Kale V."/>
            <person name="Holt S."/>
            <person name="Cochrane G."/>
            <person name="Meng A."/>
            <person name="Brown T."/>
            <person name="Cohen L."/>
        </authorList>
    </citation>
    <scope>NUCLEOTIDE SEQUENCE</scope>
    <source>
        <strain evidence="1">OF101</strain>
    </source>
</reference>
<proteinExistence type="predicted"/>
<name>A0A7S1M0N9_ALECA</name>